<sequence>MHPFFGKKAGRSLILLAAIVPWFLWRTLRAEAEDGARWIPREVIEKVEATIQESRKARARPEAKLNLLKVVPLKDPKGPGGLDVALTMIDWYNGIYLLKRQGGGYRVVWNSEDEELPLQKAGLLAQGSLIQEEFSLEDVDQDGAKEIFFVWHKGGGEGTMEGDATTLGLYLPQGKMLFAMLAERQTWPYPLYPGPKFSASADLPPNKVYRSWMEKKGHEMGLMEGSTIDPDNPAFALSLWFAQNGPMRNGPVQLREYPGPLLWGTPLAAEVSDKETTWKAFQQGPVFGHDRTRDAYYVVYAPESMERWSKALAVDDRFLWIGTQGDGLIRYDKAAKSLKQILKVGKAQVPKSISSLKLEKDKLIVNRTLTLSRKSLSE</sequence>
<reference evidence="1" key="1">
    <citation type="submission" date="2020-07" db="EMBL/GenBank/DDBJ databases">
        <title>Huge and variable diversity of episymbiotic CPR bacteria and DPANN archaea in groundwater ecosystems.</title>
        <authorList>
            <person name="He C.Y."/>
            <person name="Keren R."/>
            <person name="Whittaker M."/>
            <person name="Farag I.F."/>
            <person name="Doudna J."/>
            <person name="Cate J.H.D."/>
            <person name="Banfield J.F."/>
        </authorList>
    </citation>
    <scope>NUCLEOTIDE SEQUENCE</scope>
    <source>
        <strain evidence="1">NC_groundwater_672_Ag_B-0.1um_62_36</strain>
    </source>
</reference>
<accession>A0A932CR13</accession>
<dbReference type="EMBL" id="JACPRF010000380">
    <property type="protein sequence ID" value="MBI2877699.1"/>
    <property type="molecule type" value="Genomic_DNA"/>
</dbReference>
<dbReference type="AlphaFoldDB" id="A0A932CR13"/>
<comment type="caution">
    <text evidence="1">The sequence shown here is derived from an EMBL/GenBank/DDBJ whole genome shotgun (WGS) entry which is preliminary data.</text>
</comment>
<organism evidence="1 2">
    <name type="scientific">Tectimicrobiota bacterium</name>
    <dbReference type="NCBI Taxonomy" id="2528274"/>
    <lineage>
        <taxon>Bacteria</taxon>
        <taxon>Pseudomonadati</taxon>
        <taxon>Nitrospinota/Tectimicrobiota group</taxon>
        <taxon>Candidatus Tectimicrobiota</taxon>
    </lineage>
</organism>
<evidence type="ECO:0000313" key="2">
    <source>
        <dbReference type="Proteomes" id="UP000769766"/>
    </source>
</evidence>
<dbReference type="Proteomes" id="UP000769766">
    <property type="component" value="Unassembled WGS sequence"/>
</dbReference>
<protein>
    <submittedName>
        <fullName evidence="1">Uncharacterized protein</fullName>
    </submittedName>
</protein>
<gene>
    <name evidence="1" type="ORF">HYY20_12540</name>
</gene>
<proteinExistence type="predicted"/>
<name>A0A932CR13_UNCTE</name>
<evidence type="ECO:0000313" key="1">
    <source>
        <dbReference type="EMBL" id="MBI2877699.1"/>
    </source>
</evidence>